<keyword evidence="3" id="KW-0046">Antibiotic resistance</keyword>
<name>A0AAN1KQB3_9VIBR</name>
<evidence type="ECO:0000256" key="2">
    <source>
        <dbReference type="ARBA" id="ARBA00021572"/>
    </source>
</evidence>
<evidence type="ECO:0000259" key="4">
    <source>
        <dbReference type="PROSITE" id="PS51819"/>
    </source>
</evidence>
<dbReference type="KEGG" id="vsh:BSZ05_21430"/>
<gene>
    <name evidence="5" type="ORF">BSZ05_21430</name>
</gene>
<protein>
    <recommendedName>
        <fullName evidence="2">Bleomycin resistance protein</fullName>
    </recommendedName>
</protein>
<evidence type="ECO:0000313" key="5">
    <source>
        <dbReference type="EMBL" id="ASI92367.1"/>
    </source>
</evidence>
<evidence type="ECO:0000313" key="6">
    <source>
        <dbReference type="Proteomes" id="UP000197092"/>
    </source>
</evidence>
<evidence type="ECO:0000256" key="3">
    <source>
        <dbReference type="ARBA" id="ARBA00023251"/>
    </source>
</evidence>
<feature type="domain" description="VOC" evidence="4">
    <location>
        <begin position="1"/>
        <end position="131"/>
    </location>
</feature>
<dbReference type="InterPro" id="IPR037523">
    <property type="entry name" value="VOC_core"/>
</dbReference>
<proteinExistence type="inferred from homology"/>
<reference evidence="6" key="1">
    <citation type="submission" date="2016-12" db="EMBL/GenBank/DDBJ databases">
        <title>Comparative genomic analysis reveals the diversity, evolution, and environmental adaptation strategies of the genus Vibrio.</title>
        <authorList>
            <person name="Lin H."/>
            <person name="Wang X."/>
            <person name="Zhang X.-H."/>
        </authorList>
    </citation>
    <scope>NUCLEOTIDE SEQUENCE [LARGE SCALE GENOMIC DNA]</scope>
    <source>
        <strain evidence="6">QT6D1</strain>
    </source>
</reference>
<dbReference type="SUPFAM" id="SSF54593">
    <property type="entry name" value="Glyoxalase/Bleomycin resistance protein/Dihydroxybiphenyl dioxygenase"/>
    <property type="match status" value="1"/>
</dbReference>
<dbReference type="CDD" id="cd08349">
    <property type="entry name" value="BLMA_like"/>
    <property type="match status" value="1"/>
</dbReference>
<comment type="similarity">
    <text evidence="1">Belongs to the bleomycin resistance protein family.</text>
</comment>
<dbReference type="InterPro" id="IPR029068">
    <property type="entry name" value="Glyas_Bleomycin-R_OHBP_Dase"/>
</dbReference>
<accession>A0AAN1KQB3</accession>
<dbReference type="Gene3D" id="3.10.180.10">
    <property type="entry name" value="2,3-Dihydroxybiphenyl 1,2-Dioxygenase, domain 1"/>
    <property type="match status" value="1"/>
</dbReference>
<organism evidence="5 6">
    <name type="scientific">Vibrio mediterranei</name>
    <dbReference type="NCBI Taxonomy" id="689"/>
    <lineage>
        <taxon>Bacteria</taxon>
        <taxon>Pseudomonadati</taxon>
        <taxon>Pseudomonadota</taxon>
        <taxon>Gammaproteobacteria</taxon>
        <taxon>Vibrionales</taxon>
        <taxon>Vibrionaceae</taxon>
        <taxon>Vibrio</taxon>
    </lineage>
</organism>
<dbReference type="AlphaFoldDB" id="A0AAN1KQB3"/>
<dbReference type="Proteomes" id="UP000197092">
    <property type="component" value="Chromosome 2"/>
</dbReference>
<sequence>MRVVPELYCQSIKDNITFFVDVLGFAIKYQREEEEFVYLTREGVDLMLEGVGGDSRKWLTGNLEHPFGRGVNFQWDVSDINALYSTVQSKAPSSIFLPMESKSYLVDGKTVTQTQFIVESPDGYLFRFCQVEHKN</sequence>
<dbReference type="InterPro" id="IPR000335">
    <property type="entry name" value="Bleomycin-R"/>
</dbReference>
<dbReference type="PROSITE" id="PS51819">
    <property type="entry name" value="VOC"/>
    <property type="match status" value="1"/>
</dbReference>
<dbReference type="RefSeq" id="WP_088878323.1">
    <property type="nucleotide sequence ID" value="NZ_CP018309.1"/>
</dbReference>
<evidence type="ECO:0000256" key="1">
    <source>
        <dbReference type="ARBA" id="ARBA00011051"/>
    </source>
</evidence>
<dbReference type="EMBL" id="CP018309">
    <property type="protein sequence ID" value="ASI92367.1"/>
    <property type="molecule type" value="Genomic_DNA"/>
</dbReference>
<dbReference type="GO" id="GO:0046677">
    <property type="term" value="P:response to antibiotic"/>
    <property type="evidence" value="ECO:0007669"/>
    <property type="project" value="UniProtKB-KW"/>
</dbReference>